<dbReference type="Proteomes" id="UP000008370">
    <property type="component" value="Unassembled WGS sequence"/>
</dbReference>
<dbReference type="RefSeq" id="XP_007402779.1">
    <property type="nucleotide sequence ID" value="XM_007402717.1"/>
</dbReference>
<feature type="non-terminal residue" evidence="3">
    <location>
        <position position="59"/>
    </location>
</feature>
<dbReference type="KEGG" id="pco:PHACADRAFT_108486"/>
<proteinExistence type="predicted"/>
<accession>K5VC45</accession>
<dbReference type="SUPFAM" id="SSF55811">
    <property type="entry name" value="Nudix"/>
    <property type="match status" value="1"/>
</dbReference>
<dbReference type="GO" id="GO:0010945">
    <property type="term" value="F:coenzyme A diphosphatase activity"/>
    <property type="evidence" value="ECO:0007669"/>
    <property type="project" value="InterPro"/>
</dbReference>
<dbReference type="EMBL" id="JH930831">
    <property type="protein sequence ID" value="EKM48668.1"/>
    <property type="molecule type" value="Genomic_DNA"/>
</dbReference>
<evidence type="ECO:0000256" key="1">
    <source>
        <dbReference type="SAM" id="MobiDB-lite"/>
    </source>
</evidence>
<dbReference type="GO" id="GO:0015938">
    <property type="term" value="P:coenzyme A catabolic process"/>
    <property type="evidence" value="ECO:0007669"/>
    <property type="project" value="TreeGrafter"/>
</dbReference>
<evidence type="ECO:0000313" key="3">
    <source>
        <dbReference type="EMBL" id="EKM48668.1"/>
    </source>
</evidence>
<feature type="domain" description="Nudix hydrolase" evidence="2">
    <location>
        <begin position="6"/>
        <end position="59"/>
    </location>
</feature>
<dbReference type="AlphaFoldDB" id="K5VC45"/>
<dbReference type="PANTHER" id="PTHR12992:SF45">
    <property type="entry name" value="NUDIX HYDROLASE DOMAIN-CONTAINING PROTEIN"/>
    <property type="match status" value="1"/>
</dbReference>
<evidence type="ECO:0000259" key="2">
    <source>
        <dbReference type="Pfam" id="PF00293"/>
    </source>
</evidence>
<dbReference type="GeneID" id="18907518"/>
<keyword evidence="4" id="KW-1185">Reference proteome</keyword>
<organism evidence="3 4">
    <name type="scientific">Phanerochaete carnosa (strain HHB-10118-sp)</name>
    <name type="common">White-rot fungus</name>
    <name type="synonym">Peniophora carnosa</name>
    <dbReference type="NCBI Taxonomy" id="650164"/>
    <lineage>
        <taxon>Eukaryota</taxon>
        <taxon>Fungi</taxon>
        <taxon>Dikarya</taxon>
        <taxon>Basidiomycota</taxon>
        <taxon>Agaricomycotina</taxon>
        <taxon>Agaricomycetes</taxon>
        <taxon>Polyporales</taxon>
        <taxon>Phanerochaetaceae</taxon>
        <taxon>Phanerochaete</taxon>
    </lineage>
</organism>
<feature type="compositionally biased region" description="Basic and acidic residues" evidence="1">
    <location>
        <begin position="45"/>
        <end position="59"/>
    </location>
</feature>
<feature type="region of interest" description="Disordered" evidence="1">
    <location>
        <begin position="35"/>
        <end position="59"/>
    </location>
</feature>
<protein>
    <recommendedName>
        <fullName evidence="2">Nudix hydrolase domain-containing protein</fullName>
    </recommendedName>
</protein>
<gene>
    <name evidence="3" type="ORF">PHACADRAFT_108486</name>
</gene>
<reference evidence="3 4" key="1">
    <citation type="journal article" date="2012" name="BMC Genomics">
        <title>Comparative genomics of the white-rot fungi, Phanerochaete carnosa and P. chrysosporium, to elucidate the genetic basis of the distinct wood types they colonize.</title>
        <authorList>
            <person name="Suzuki H."/>
            <person name="MacDonald J."/>
            <person name="Syed K."/>
            <person name="Salamov A."/>
            <person name="Hori C."/>
            <person name="Aerts A."/>
            <person name="Henrissat B."/>
            <person name="Wiebenga A."/>
            <person name="vanKuyk P.A."/>
            <person name="Barry K."/>
            <person name="Lindquist E."/>
            <person name="LaButti K."/>
            <person name="Lapidus A."/>
            <person name="Lucas S."/>
            <person name="Coutinho P."/>
            <person name="Gong Y."/>
            <person name="Samejima M."/>
            <person name="Mahadevan R."/>
            <person name="Abou-Zaid M."/>
            <person name="de Vries R.P."/>
            <person name="Igarashi K."/>
            <person name="Yadav J.S."/>
            <person name="Grigoriev I.V."/>
            <person name="Master E.R."/>
        </authorList>
    </citation>
    <scope>NUCLEOTIDE SEQUENCE [LARGE SCALE GENOMIC DNA]</scope>
    <source>
        <strain evidence="3 4">HHB-10118-sp</strain>
    </source>
</reference>
<dbReference type="STRING" id="650164.K5VC45"/>
<dbReference type="OrthoDB" id="10260614at2759"/>
<dbReference type="InterPro" id="IPR000086">
    <property type="entry name" value="NUDIX_hydrolase_dom"/>
</dbReference>
<evidence type="ECO:0000313" key="4">
    <source>
        <dbReference type="Proteomes" id="UP000008370"/>
    </source>
</evidence>
<dbReference type="Pfam" id="PF00293">
    <property type="entry name" value="NUDIX"/>
    <property type="match status" value="1"/>
</dbReference>
<name>K5VC45_PHACS</name>
<dbReference type="HOGENOM" id="CLU_210661_0_0_1"/>
<dbReference type="InterPro" id="IPR045121">
    <property type="entry name" value="CoAse"/>
</dbReference>
<dbReference type="Gene3D" id="3.90.79.10">
    <property type="entry name" value="Nucleoside Triphosphate Pyrophosphohydrolase"/>
    <property type="match status" value="1"/>
</dbReference>
<sequence>FPKSRNAAVLVALFVGRQGDLYVLLSQRAQHLRTFPGDTSLPGGKWDEGDRGAEDTAVR</sequence>
<dbReference type="InParanoid" id="K5VC45"/>
<dbReference type="InterPro" id="IPR015797">
    <property type="entry name" value="NUDIX_hydrolase-like_dom_sf"/>
</dbReference>
<dbReference type="PANTHER" id="PTHR12992">
    <property type="entry name" value="NUDIX HYDROLASE"/>
    <property type="match status" value="1"/>
</dbReference>